<dbReference type="GO" id="GO:0140469">
    <property type="term" value="P:GCN2-mediated signaling"/>
    <property type="evidence" value="ECO:0007669"/>
    <property type="project" value="TreeGrafter"/>
</dbReference>
<dbReference type="Proteomes" id="UP000094112">
    <property type="component" value="Unassembled WGS sequence"/>
</dbReference>
<sequence length="152" mass="16952">MINWNESEVLIDRKSKFQGRATIIKPGQDINKLLEDLVANDKSLQKASHKTMHAWRTGTEDVKLGKINPTNQGMSDCGESGAGVRIMTLLERSHLINVLVVVTRWYGGTALGPARFRHITTVAVESLRNGGFLKVEGDDHEKTTKKKSKKKK</sequence>
<dbReference type="PANTHER" id="PTHR16301:SF17">
    <property type="entry name" value="IMPACT FAMILY MEMBER YDL177C"/>
    <property type="match status" value="1"/>
</dbReference>
<accession>A0A1E3P1P7</accession>
<proteinExistence type="inferred from homology"/>
<dbReference type="GO" id="GO:0005737">
    <property type="term" value="C:cytoplasm"/>
    <property type="evidence" value="ECO:0007669"/>
    <property type="project" value="TreeGrafter"/>
</dbReference>
<evidence type="ECO:0000313" key="3">
    <source>
        <dbReference type="EMBL" id="ODQ59263.1"/>
    </source>
</evidence>
<dbReference type="InterPro" id="IPR036956">
    <property type="entry name" value="Impact_N_sf"/>
</dbReference>
<dbReference type="InterPro" id="IPR020569">
    <property type="entry name" value="UPF0029_Impact_CS"/>
</dbReference>
<dbReference type="PROSITE" id="PS00910">
    <property type="entry name" value="UPF0029"/>
    <property type="match status" value="1"/>
</dbReference>
<dbReference type="GO" id="GO:0006446">
    <property type="term" value="P:regulation of translational initiation"/>
    <property type="evidence" value="ECO:0007669"/>
    <property type="project" value="TreeGrafter"/>
</dbReference>
<dbReference type="InterPro" id="IPR020568">
    <property type="entry name" value="Ribosomal_Su5_D2-typ_SF"/>
</dbReference>
<evidence type="ECO:0000259" key="2">
    <source>
        <dbReference type="Pfam" id="PF01205"/>
    </source>
</evidence>
<feature type="domain" description="Impact N-terminal" evidence="2">
    <location>
        <begin position="13"/>
        <end position="126"/>
    </location>
</feature>
<protein>
    <recommendedName>
        <fullName evidence="2">Impact N-terminal domain-containing protein</fullName>
    </recommendedName>
</protein>
<keyword evidence="4" id="KW-1185">Reference proteome</keyword>
<dbReference type="Gene3D" id="3.30.230.30">
    <property type="entry name" value="Impact, N-terminal domain"/>
    <property type="match status" value="1"/>
</dbReference>
<dbReference type="RefSeq" id="XP_019038470.1">
    <property type="nucleotide sequence ID" value="XM_019186447.1"/>
</dbReference>
<organism evidence="3 4">
    <name type="scientific">Wickerhamomyces anomalus (strain ATCC 58044 / CBS 1984 / NCYC 433 / NRRL Y-366-8)</name>
    <name type="common">Yeast</name>
    <name type="synonym">Hansenula anomala</name>
    <dbReference type="NCBI Taxonomy" id="683960"/>
    <lineage>
        <taxon>Eukaryota</taxon>
        <taxon>Fungi</taxon>
        <taxon>Dikarya</taxon>
        <taxon>Ascomycota</taxon>
        <taxon>Saccharomycotina</taxon>
        <taxon>Saccharomycetes</taxon>
        <taxon>Phaffomycetales</taxon>
        <taxon>Wickerhamomycetaceae</taxon>
        <taxon>Wickerhamomyces</taxon>
    </lineage>
</organism>
<dbReference type="InterPro" id="IPR001498">
    <property type="entry name" value="Impact_N"/>
</dbReference>
<dbReference type="PANTHER" id="PTHR16301">
    <property type="entry name" value="IMPACT-RELATED"/>
    <property type="match status" value="1"/>
</dbReference>
<comment type="similarity">
    <text evidence="1">Belongs to the IMPACT family.</text>
</comment>
<evidence type="ECO:0000256" key="1">
    <source>
        <dbReference type="ARBA" id="ARBA00007665"/>
    </source>
</evidence>
<evidence type="ECO:0000313" key="4">
    <source>
        <dbReference type="Proteomes" id="UP000094112"/>
    </source>
</evidence>
<dbReference type="Pfam" id="PF01205">
    <property type="entry name" value="Impact_N"/>
    <property type="match status" value="1"/>
</dbReference>
<dbReference type="GeneID" id="30203693"/>
<dbReference type="AlphaFoldDB" id="A0A1E3P1P7"/>
<gene>
    <name evidence="3" type="ORF">WICANDRAFT_94348</name>
</gene>
<dbReference type="OrthoDB" id="69641at2759"/>
<dbReference type="SUPFAM" id="SSF54211">
    <property type="entry name" value="Ribosomal protein S5 domain 2-like"/>
    <property type="match status" value="1"/>
</dbReference>
<dbReference type="InterPro" id="IPR023582">
    <property type="entry name" value="Impact"/>
</dbReference>
<name>A0A1E3P1P7_WICAA</name>
<dbReference type="STRING" id="683960.A0A1E3P1P7"/>
<reference evidence="3 4" key="1">
    <citation type="journal article" date="2016" name="Proc. Natl. Acad. Sci. U.S.A.">
        <title>Comparative genomics of biotechnologically important yeasts.</title>
        <authorList>
            <person name="Riley R."/>
            <person name="Haridas S."/>
            <person name="Wolfe K.H."/>
            <person name="Lopes M.R."/>
            <person name="Hittinger C.T."/>
            <person name="Goeker M."/>
            <person name="Salamov A.A."/>
            <person name="Wisecaver J.H."/>
            <person name="Long T.M."/>
            <person name="Calvey C.H."/>
            <person name="Aerts A.L."/>
            <person name="Barry K.W."/>
            <person name="Choi C."/>
            <person name="Clum A."/>
            <person name="Coughlan A.Y."/>
            <person name="Deshpande S."/>
            <person name="Douglass A.P."/>
            <person name="Hanson S.J."/>
            <person name="Klenk H.-P."/>
            <person name="LaButti K.M."/>
            <person name="Lapidus A."/>
            <person name="Lindquist E.A."/>
            <person name="Lipzen A.M."/>
            <person name="Meier-Kolthoff J.P."/>
            <person name="Ohm R.A."/>
            <person name="Otillar R.P."/>
            <person name="Pangilinan J.L."/>
            <person name="Peng Y."/>
            <person name="Rokas A."/>
            <person name="Rosa C.A."/>
            <person name="Scheuner C."/>
            <person name="Sibirny A.A."/>
            <person name="Slot J.C."/>
            <person name="Stielow J.B."/>
            <person name="Sun H."/>
            <person name="Kurtzman C.P."/>
            <person name="Blackwell M."/>
            <person name="Grigoriev I.V."/>
            <person name="Jeffries T.W."/>
        </authorList>
    </citation>
    <scope>NUCLEOTIDE SEQUENCE [LARGE SCALE GENOMIC DNA]</scope>
    <source>
        <strain evidence="4">ATCC 58044 / CBS 1984 / NCYC 433 / NRRL Y-366-8</strain>
    </source>
</reference>
<dbReference type="EMBL" id="KV454211">
    <property type="protein sequence ID" value="ODQ59263.1"/>
    <property type="molecule type" value="Genomic_DNA"/>
</dbReference>